<dbReference type="STRING" id="1293036.GCA_001315825_01748"/>
<reference evidence="3" key="1">
    <citation type="submission" date="2018-05" db="EMBL/GenBank/DDBJ databases">
        <title>Complete Genome Sequences of Extremely Thermoacidophilic, Metal-Mobilizing Type-Strain Members of the Archaeal Family Sulfolobaceae: Acidianus brierleyi DSM-1651T, Acidianus sulfidivorans DSM-18786T, Metallosphaera hakonensis DSM-7519T, and Metallosphaera prunae DSM-10039T.</title>
        <authorList>
            <person name="Counts J.A."/>
            <person name="Kelly R.M."/>
        </authorList>
    </citation>
    <scope>NUCLEOTIDE SEQUENCE [LARGE SCALE GENOMIC DNA]</scope>
    <source>
        <strain evidence="3">HO1-1</strain>
    </source>
</reference>
<dbReference type="InterPro" id="IPR014710">
    <property type="entry name" value="RmlC-like_jellyroll"/>
</dbReference>
<name>A0A2U9IQX2_9CREN</name>
<gene>
    <name evidence="3" type="ORF">DFR87_00540</name>
</gene>
<accession>A0A2U9IQX2</accession>
<dbReference type="Proteomes" id="UP000247586">
    <property type="component" value="Chromosome"/>
</dbReference>
<dbReference type="RefSeq" id="WP_054836768.1">
    <property type="nucleotide sequence ID" value="NZ_BBBA01000010.1"/>
</dbReference>
<dbReference type="SUPFAM" id="SSF51182">
    <property type="entry name" value="RmlC-like cupins"/>
    <property type="match status" value="1"/>
</dbReference>
<dbReference type="OrthoDB" id="23670at2157"/>
<dbReference type="GO" id="GO:0046872">
    <property type="term" value="F:metal ion binding"/>
    <property type="evidence" value="ECO:0007669"/>
    <property type="project" value="UniProtKB-KW"/>
</dbReference>
<dbReference type="Pfam" id="PF07883">
    <property type="entry name" value="Cupin_2"/>
    <property type="match status" value="1"/>
</dbReference>
<organism evidence="3 4">
    <name type="scientific">Metallosphaera hakonensis JCM 8857 = DSM 7519</name>
    <dbReference type="NCBI Taxonomy" id="1293036"/>
    <lineage>
        <taxon>Archaea</taxon>
        <taxon>Thermoproteota</taxon>
        <taxon>Thermoprotei</taxon>
        <taxon>Sulfolobales</taxon>
        <taxon>Sulfolobaceae</taxon>
        <taxon>Metallosphaera</taxon>
    </lineage>
</organism>
<dbReference type="InterPro" id="IPR051610">
    <property type="entry name" value="GPI/OXD"/>
</dbReference>
<dbReference type="EMBL" id="CP029287">
    <property type="protein sequence ID" value="AWR98448.1"/>
    <property type="molecule type" value="Genomic_DNA"/>
</dbReference>
<dbReference type="InterPro" id="IPR011051">
    <property type="entry name" value="RmlC_Cupin_sf"/>
</dbReference>
<dbReference type="Gene3D" id="2.60.120.10">
    <property type="entry name" value="Jelly Rolls"/>
    <property type="match status" value="1"/>
</dbReference>
<evidence type="ECO:0000259" key="2">
    <source>
        <dbReference type="Pfam" id="PF07883"/>
    </source>
</evidence>
<dbReference type="PANTHER" id="PTHR35848:SF6">
    <property type="entry name" value="CUPIN TYPE-2 DOMAIN-CONTAINING PROTEIN"/>
    <property type="match status" value="1"/>
</dbReference>
<evidence type="ECO:0000313" key="4">
    <source>
        <dbReference type="Proteomes" id="UP000247586"/>
    </source>
</evidence>
<keyword evidence="1" id="KW-0479">Metal-binding</keyword>
<dbReference type="AlphaFoldDB" id="A0A2U9IQX2"/>
<protein>
    <submittedName>
        <fullName evidence="3">Cupin domain-containing protein</fullName>
    </submittedName>
</protein>
<evidence type="ECO:0000313" key="3">
    <source>
        <dbReference type="EMBL" id="AWR98448.1"/>
    </source>
</evidence>
<proteinExistence type="predicted"/>
<keyword evidence="4" id="KW-1185">Reference proteome</keyword>
<dbReference type="KEGG" id="mhk:DFR87_00540"/>
<evidence type="ECO:0000256" key="1">
    <source>
        <dbReference type="ARBA" id="ARBA00022723"/>
    </source>
</evidence>
<dbReference type="InterPro" id="IPR013096">
    <property type="entry name" value="Cupin_2"/>
</dbReference>
<dbReference type="GeneID" id="36833784"/>
<feature type="domain" description="Cupin type-2" evidence="2">
    <location>
        <begin position="43"/>
        <end position="108"/>
    </location>
</feature>
<sequence length="125" mass="14033">MDFHVSRIVAVPKSEVLIKGSKGAFIQWLVTKDHGAHYAVRKFSLEPGGSIGMHTHKYQETVIITKGKCSVCVNNQVYELEEGDFIFINGGVKHGFKNKDEALEFFCIIDYPDDMTIVPVDEKCP</sequence>
<dbReference type="PANTHER" id="PTHR35848">
    <property type="entry name" value="OXALATE-BINDING PROTEIN"/>
    <property type="match status" value="1"/>
</dbReference>